<name>A0A9N9W3E9_9HYPO</name>
<evidence type="ECO:0000313" key="3">
    <source>
        <dbReference type="Proteomes" id="UP000775872"/>
    </source>
</evidence>
<dbReference type="Proteomes" id="UP000775872">
    <property type="component" value="Unassembled WGS sequence"/>
</dbReference>
<comment type="caution">
    <text evidence="2">The sequence shown here is derived from an EMBL/GenBank/DDBJ whole genome shotgun (WGS) entry which is preliminary data.</text>
</comment>
<feature type="transmembrane region" description="Helical" evidence="1">
    <location>
        <begin position="20"/>
        <end position="40"/>
    </location>
</feature>
<evidence type="ECO:0000256" key="1">
    <source>
        <dbReference type="SAM" id="Phobius"/>
    </source>
</evidence>
<proteinExistence type="predicted"/>
<protein>
    <submittedName>
        <fullName evidence="2">Uncharacterized protein</fullName>
    </submittedName>
</protein>
<reference evidence="2" key="1">
    <citation type="submission" date="2021-10" db="EMBL/GenBank/DDBJ databases">
        <authorList>
            <person name="Piombo E."/>
        </authorList>
    </citation>
    <scope>NUCLEOTIDE SEQUENCE</scope>
</reference>
<accession>A0A9N9W3E9</accession>
<keyword evidence="1" id="KW-0472">Membrane</keyword>
<evidence type="ECO:0000313" key="2">
    <source>
        <dbReference type="EMBL" id="CAH0044691.1"/>
    </source>
</evidence>
<keyword evidence="1" id="KW-0812">Transmembrane</keyword>
<organism evidence="2 3">
    <name type="scientific">Clonostachys solani</name>
    <dbReference type="NCBI Taxonomy" id="160281"/>
    <lineage>
        <taxon>Eukaryota</taxon>
        <taxon>Fungi</taxon>
        <taxon>Dikarya</taxon>
        <taxon>Ascomycota</taxon>
        <taxon>Pezizomycotina</taxon>
        <taxon>Sordariomycetes</taxon>
        <taxon>Hypocreomycetidae</taxon>
        <taxon>Hypocreales</taxon>
        <taxon>Bionectriaceae</taxon>
        <taxon>Clonostachys</taxon>
    </lineage>
</organism>
<dbReference type="EMBL" id="CABFOC020000007">
    <property type="protein sequence ID" value="CAH0044691.1"/>
    <property type="molecule type" value="Genomic_DNA"/>
</dbReference>
<sequence>MALLGSLAMAPLRSGSGSCYMVAATVSTMALLGSLAMAPLRSGSRWSCNMVAATVSTMALISLLNIRSNNKSSDRSGEEC</sequence>
<gene>
    <name evidence="2" type="ORF">CSOL1703_00010428</name>
</gene>
<keyword evidence="3" id="KW-1185">Reference proteome</keyword>
<dbReference type="AlphaFoldDB" id="A0A9N9W3E9"/>
<keyword evidence="1" id="KW-1133">Transmembrane helix</keyword>